<dbReference type="GO" id="GO:0048244">
    <property type="term" value="F:phytanoyl-CoA dioxygenase activity"/>
    <property type="evidence" value="ECO:0007669"/>
    <property type="project" value="UniProtKB-EC"/>
</dbReference>
<accession>A0A9P1IPA4</accession>
<sequence length="313" mass="35876">MMLTGGVVDYTREGTILSSEQRQFYEKNGYLLIRNCVPKYELERFRKRFQDICEKKVKAPENMTVMKDVSIAKSEFKEGEKAITKIQDFADDPVLFEYCRYPGVVDVVKDLIGHPKSTLMAMHTMLINKPPDNGKLTSRHPMHQDLQYFPFRPADFICCAWTAMERINRANGCLVVVPGTHKGVLLPHEYPKWEGGVNKAYHGIQNYDPSMPRIHVEMEAGDTVFFHPILIHGSGANRTEGFRKAISCHYANDDICRYVNVEGTTQENLAEEIIEIARKRLKKYGLDPNTVTLDFADIWKVRAREVNGTRSNL</sequence>
<comment type="similarity">
    <text evidence="4">Belongs to the PhyH family.</text>
</comment>
<keyword evidence="9" id="KW-0408">Iron</keyword>
<evidence type="ECO:0000256" key="5">
    <source>
        <dbReference type="ARBA" id="ARBA00022723"/>
    </source>
</evidence>
<evidence type="ECO:0000256" key="3">
    <source>
        <dbReference type="ARBA" id="ARBA00004872"/>
    </source>
</evidence>
<comment type="cofactor">
    <cofactor evidence="1">
        <name>L-ascorbate</name>
        <dbReference type="ChEBI" id="CHEBI:38290"/>
    </cofactor>
</comment>
<dbReference type="SUPFAM" id="SSF51197">
    <property type="entry name" value="Clavaminate synthase-like"/>
    <property type="match status" value="1"/>
</dbReference>
<evidence type="ECO:0000256" key="7">
    <source>
        <dbReference type="ARBA" id="ARBA00022964"/>
    </source>
</evidence>
<evidence type="ECO:0000256" key="2">
    <source>
        <dbReference type="ARBA" id="ARBA00001962"/>
    </source>
</evidence>
<keyword evidence="8" id="KW-0560">Oxidoreductase</keyword>
<dbReference type="OrthoDB" id="2328924at2759"/>
<evidence type="ECO:0000256" key="6">
    <source>
        <dbReference type="ARBA" id="ARBA00022896"/>
    </source>
</evidence>
<keyword evidence="6" id="KW-0847">Vitamin C</keyword>
<dbReference type="AlphaFoldDB" id="A0A9P1IPA4"/>
<evidence type="ECO:0000256" key="10">
    <source>
        <dbReference type="ARBA" id="ARBA00034809"/>
    </source>
</evidence>
<dbReference type="GO" id="GO:0005777">
    <property type="term" value="C:peroxisome"/>
    <property type="evidence" value="ECO:0007669"/>
    <property type="project" value="UniProtKB-ARBA"/>
</dbReference>
<evidence type="ECO:0000313" key="14">
    <source>
        <dbReference type="Proteomes" id="UP001152747"/>
    </source>
</evidence>
<reference evidence="13" key="1">
    <citation type="submission" date="2022-11" db="EMBL/GenBank/DDBJ databases">
        <authorList>
            <person name="Kikuchi T."/>
        </authorList>
    </citation>
    <scope>NUCLEOTIDE SEQUENCE</scope>
    <source>
        <strain evidence="13">PS1010</strain>
    </source>
</reference>
<evidence type="ECO:0000256" key="8">
    <source>
        <dbReference type="ARBA" id="ARBA00023002"/>
    </source>
</evidence>
<evidence type="ECO:0000256" key="12">
    <source>
        <dbReference type="ARBA" id="ARBA00034924"/>
    </source>
</evidence>
<keyword evidence="7" id="KW-0223">Dioxygenase</keyword>
<dbReference type="Pfam" id="PF05721">
    <property type="entry name" value="PhyH"/>
    <property type="match status" value="1"/>
</dbReference>
<dbReference type="GO" id="GO:0046872">
    <property type="term" value="F:metal ion binding"/>
    <property type="evidence" value="ECO:0007669"/>
    <property type="project" value="UniProtKB-KW"/>
</dbReference>
<dbReference type="Gene3D" id="2.60.120.620">
    <property type="entry name" value="q2cbj1_9rhob like domain"/>
    <property type="match status" value="1"/>
</dbReference>
<dbReference type="PANTHER" id="PTHR21308:SF1">
    <property type="entry name" value="PHYTANOYL-COA DIOXYGENASE, PEROXISOMAL"/>
    <property type="match status" value="1"/>
</dbReference>
<keyword evidence="14" id="KW-1185">Reference proteome</keyword>
<evidence type="ECO:0000313" key="13">
    <source>
        <dbReference type="EMBL" id="CAI5448564.1"/>
    </source>
</evidence>
<dbReference type="InterPro" id="IPR047128">
    <property type="entry name" value="PhyH"/>
</dbReference>
<dbReference type="Proteomes" id="UP001152747">
    <property type="component" value="Unassembled WGS sequence"/>
</dbReference>
<dbReference type="EMBL" id="CANHGI010000004">
    <property type="protein sequence ID" value="CAI5448564.1"/>
    <property type="molecule type" value="Genomic_DNA"/>
</dbReference>
<dbReference type="EC" id="1.14.11.18" evidence="10"/>
<gene>
    <name evidence="13" type="ORF">CAMP_LOCUS11201</name>
</gene>
<evidence type="ECO:0000256" key="1">
    <source>
        <dbReference type="ARBA" id="ARBA00001961"/>
    </source>
</evidence>
<dbReference type="GO" id="GO:0031418">
    <property type="term" value="F:L-ascorbic acid binding"/>
    <property type="evidence" value="ECO:0007669"/>
    <property type="project" value="UniProtKB-KW"/>
</dbReference>
<comment type="cofactor">
    <cofactor evidence="2">
        <name>Fe cation</name>
        <dbReference type="ChEBI" id="CHEBI:24875"/>
    </cofactor>
</comment>
<comment type="pathway">
    <text evidence="3">Lipid metabolism; fatty acid metabolism.</text>
</comment>
<name>A0A9P1IPA4_9PELO</name>
<keyword evidence="5" id="KW-0479">Metal-binding</keyword>
<comment type="caution">
    <text evidence="13">The sequence shown here is derived from an EMBL/GenBank/DDBJ whole genome shotgun (WGS) entry which is preliminary data.</text>
</comment>
<evidence type="ECO:0000256" key="11">
    <source>
        <dbReference type="ARBA" id="ARBA00034921"/>
    </source>
</evidence>
<organism evidence="13 14">
    <name type="scientific">Caenorhabditis angaria</name>
    <dbReference type="NCBI Taxonomy" id="860376"/>
    <lineage>
        <taxon>Eukaryota</taxon>
        <taxon>Metazoa</taxon>
        <taxon>Ecdysozoa</taxon>
        <taxon>Nematoda</taxon>
        <taxon>Chromadorea</taxon>
        <taxon>Rhabditida</taxon>
        <taxon>Rhabditina</taxon>
        <taxon>Rhabditomorpha</taxon>
        <taxon>Rhabditoidea</taxon>
        <taxon>Rhabditidae</taxon>
        <taxon>Peloderinae</taxon>
        <taxon>Caenorhabditis</taxon>
    </lineage>
</organism>
<evidence type="ECO:0000256" key="9">
    <source>
        <dbReference type="ARBA" id="ARBA00023004"/>
    </source>
</evidence>
<protein>
    <recommendedName>
        <fullName evidence="10">phytanoyl-CoA dioxygenase</fullName>
        <ecNumber evidence="10">1.14.11.18</ecNumber>
    </recommendedName>
    <alternativeName>
        <fullName evidence="11">Phytanic acid oxidase</fullName>
    </alternativeName>
    <alternativeName>
        <fullName evidence="12">Phytanoyl-CoA alpha-hydroxylase</fullName>
    </alternativeName>
</protein>
<proteinExistence type="inferred from homology"/>
<dbReference type="PANTHER" id="PTHR21308">
    <property type="entry name" value="PHYTANOYL-COA ALPHA-HYDROXYLASE"/>
    <property type="match status" value="1"/>
</dbReference>
<dbReference type="FunFam" id="2.60.120.620:FF:000012">
    <property type="entry name" value="Phytanoyl-CoA dioxygenase, peroxisomal"/>
    <property type="match status" value="1"/>
</dbReference>
<dbReference type="InterPro" id="IPR008775">
    <property type="entry name" value="Phytyl_CoA_dOase-like"/>
</dbReference>
<evidence type="ECO:0000256" key="4">
    <source>
        <dbReference type="ARBA" id="ARBA00005830"/>
    </source>
</evidence>
<dbReference type="GO" id="GO:0001561">
    <property type="term" value="P:fatty acid alpha-oxidation"/>
    <property type="evidence" value="ECO:0007669"/>
    <property type="project" value="InterPro"/>
</dbReference>